<name>A0A7C2K2M5_UNCW3</name>
<evidence type="ECO:0000313" key="2">
    <source>
        <dbReference type="EMBL" id="HEN27181.1"/>
    </source>
</evidence>
<dbReference type="SUPFAM" id="SSF55729">
    <property type="entry name" value="Acyl-CoA N-acyltransferases (Nat)"/>
    <property type="match status" value="1"/>
</dbReference>
<dbReference type="Pfam" id="PF00583">
    <property type="entry name" value="Acetyltransf_1"/>
    <property type="match status" value="1"/>
</dbReference>
<gene>
    <name evidence="2" type="ORF">ENQ77_00620</name>
</gene>
<sequence length="81" mass="9505">MSEKEGQRTDFMLLNLSHLNDLDKLKVYRSFNNSLEKFSEDEFYVSNLAIYEEFRGLGIGKALMEMAEREAKKTRFEEANS</sequence>
<dbReference type="GO" id="GO:0016747">
    <property type="term" value="F:acyltransferase activity, transferring groups other than amino-acyl groups"/>
    <property type="evidence" value="ECO:0007669"/>
    <property type="project" value="InterPro"/>
</dbReference>
<proteinExistence type="predicted"/>
<feature type="domain" description="N-acetyltransferase" evidence="1">
    <location>
        <begin position="39"/>
        <end position="76"/>
    </location>
</feature>
<protein>
    <submittedName>
        <fullName evidence="2">N-acetyltransferase</fullName>
    </submittedName>
</protein>
<dbReference type="InterPro" id="IPR000182">
    <property type="entry name" value="GNAT_dom"/>
</dbReference>
<dbReference type="AlphaFoldDB" id="A0A7C2K2M5"/>
<dbReference type="Gene3D" id="3.40.630.30">
    <property type="match status" value="1"/>
</dbReference>
<dbReference type="EMBL" id="DSOL01000016">
    <property type="protein sequence ID" value="HEN27181.1"/>
    <property type="molecule type" value="Genomic_DNA"/>
</dbReference>
<reference evidence="2" key="1">
    <citation type="journal article" date="2020" name="mSystems">
        <title>Genome- and Community-Level Interaction Insights into Carbon Utilization and Element Cycling Functions of Hydrothermarchaeota in Hydrothermal Sediment.</title>
        <authorList>
            <person name="Zhou Z."/>
            <person name="Liu Y."/>
            <person name="Xu W."/>
            <person name="Pan J."/>
            <person name="Luo Z.H."/>
            <person name="Li M."/>
        </authorList>
    </citation>
    <scope>NUCLEOTIDE SEQUENCE [LARGE SCALE GENOMIC DNA]</scope>
    <source>
        <strain evidence="2">SpSt-34</strain>
    </source>
</reference>
<accession>A0A7C2K2M5</accession>
<organism evidence="2">
    <name type="scientific">candidate division WOR-3 bacterium</name>
    <dbReference type="NCBI Taxonomy" id="2052148"/>
    <lineage>
        <taxon>Bacteria</taxon>
        <taxon>Bacteria division WOR-3</taxon>
    </lineage>
</organism>
<dbReference type="CDD" id="cd04301">
    <property type="entry name" value="NAT_SF"/>
    <property type="match status" value="1"/>
</dbReference>
<keyword evidence="2" id="KW-0808">Transferase</keyword>
<evidence type="ECO:0000259" key="1">
    <source>
        <dbReference type="Pfam" id="PF00583"/>
    </source>
</evidence>
<dbReference type="InterPro" id="IPR016181">
    <property type="entry name" value="Acyl_CoA_acyltransferase"/>
</dbReference>
<comment type="caution">
    <text evidence="2">The sequence shown here is derived from an EMBL/GenBank/DDBJ whole genome shotgun (WGS) entry which is preliminary data.</text>
</comment>